<evidence type="ECO:0000313" key="1">
    <source>
        <dbReference type="EMBL" id="KKN11472.1"/>
    </source>
</evidence>
<dbReference type="PANTHER" id="PTHR38436:SF1">
    <property type="entry name" value="ESTER CYCLASE"/>
    <property type="match status" value="1"/>
</dbReference>
<dbReference type="GO" id="GO:0030638">
    <property type="term" value="P:polyketide metabolic process"/>
    <property type="evidence" value="ECO:0007669"/>
    <property type="project" value="InterPro"/>
</dbReference>
<name>A0A0F9NHN1_9ZZZZ</name>
<dbReference type="InterPro" id="IPR032710">
    <property type="entry name" value="NTF2-like_dom_sf"/>
</dbReference>
<dbReference type="Pfam" id="PF07366">
    <property type="entry name" value="SnoaL"/>
    <property type="match status" value="1"/>
</dbReference>
<dbReference type="Gene3D" id="3.10.450.50">
    <property type="match status" value="1"/>
</dbReference>
<dbReference type="EMBL" id="LAZR01004132">
    <property type="protein sequence ID" value="KKN11472.1"/>
    <property type="molecule type" value="Genomic_DNA"/>
</dbReference>
<evidence type="ECO:0008006" key="2">
    <source>
        <dbReference type="Google" id="ProtNLM"/>
    </source>
</evidence>
<organism evidence="1">
    <name type="scientific">marine sediment metagenome</name>
    <dbReference type="NCBI Taxonomy" id="412755"/>
    <lineage>
        <taxon>unclassified sequences</taxon>
        <taxon>metagenomes</taxon>
        <taxon>ecological metagenomes</taxon>
    </lineage>
</organism>
<dbReference type="InterPro" id="IPR009959">
    <property type="entry name" value="Cyclase_SnoaL-like"/>
</dbReference>
<dbReference type="AlphaFoldDB" id="A0A0F9NHN1"/>
<dbReference type="PANTHER" id="PTHR38436">
    <property type="entry name" value="POLYKETIDE CYCLASE SNOAL-LIKE DOMAIN"/>
    <property type="match status" value="1"/>
</dbReference>
<accession>A0A0F9NHN1</accession>
<comment type="caution">
    <text evidence="1">The sequence shown here is derived from an EMBL/GenBank/DDBJ whole genome shotgun (WGS) entry which is preliminary data.</text>
</comment>
<protein>
    <recommendedName>
        <fullName evidence="2">SnoaL-like domain-containing protein</fullName>
    </recommendedName>
</protein>
<proteinExistence type="predicted"/>
<dbReference type="SUPFAM" id="SSF54427">
    <property type="entry name" value="NTF2-like"/>
    <property type="match status" value="1"/>
</dbReference>
<sequence>MNFLRKASTALLFAFSLTTGGQAMAQDTVQFNKQLLADFGAEIFGDKDFSNLNNYMNEDYIQHNPLVGQGSIGFQNFFADWFNAVPDWNYTVNNLVAEGDTVWVYGTYSGTQKGDWLGIPATNKSYSITAVDIFRIEDGKLAEHWDVIDVYGLFKQLGVIP</sequence>
<gene>
    <name evidence="1" type="ORF">LCGC14_1026190</name>
</gene>
<reference evidence="1" key="1">
    <citation type="journal article" date="2015" name="Nature">
        <title>Complex archaea that bridge the gap between prokaryotes and eukaryotes.</title>
        <authorList>
            <person name="Spang A."/>
            <person name="Saw J.H."/>
            <person name="Jorgensen S.L."/>
            <person name="Zaremba-Niedzwiedzka K."/>
            <person name="Martijn J."/>
            <person name="Lind A.E."/>
            <person name="van Eijk R."/>
            <person name="Schleper C."/>
            <person name="Guy L."/>
            <person name="Ettema T.J."/>
        </authorList>
    </citation>
    <scope>NUCLEOTIDE SEQUENCE</scope>
</reference>